<evidence type="ECO:0000256" key="2">
    <source>
        <dbReference type="ARBA" id="ARBA00023125"/>
    </source>
</evidence>
<evidence type="ECO:0000259" key="4">
    <source>
        <dbReference type="PROSITE" id="PS01124"/>
    </source>
</evidence>
<dbReference type="SUPFAM" id="SSF51215">
    <property type="entry name" value="Regulatory protein AraC"/>
    <property type="match status" value="1"/>
</dbReference>
<organism evidence="5 6">
    <name type="scientific">Enterococcus durans</name>
    <dbReference type="NCBI Taxonomy" id="53345"/>
    <lineage>
        <taxon>Bacteria</taxon>
        <taxon>Bacillati</taxon>
        <taxon>Bacillota</taxon>
        <taxon>Bacilli</taxon>
        <taxon>Lactobacillales</taxon>
        <taxon>Enterococcaceae</taxon>
        <taxon>Enterococcus</taxon>
    </lineage>
</organism>
<dbReference type="InterPro" id="IPR003313">
    <property type="entry name" value="AraC-bd"/>
</dbReference>
<dbReference type="Pfam" id="PF12833">
    <property type="entry name" value="HTH_18"/>
    <property type="match status" value="1"/>
</dbReference>
<dbReference type="InterPro" id="IPR009057">
    <property type="entry name" value="Homeodomain-like_sf"/>
</dbReference>
<dbReference type="Gene3D" id="1.10.10.60">
    <property type="entry name" value="Homeodomain-like"/>
    <property type="match status" value="2"/>
</dbReference>
<evidence type="ECO:0000256" key="3">
    <source>
        <dbReference type="ARBA" id="ARBA00023163"/>
    </source>
</evidence>
<reference evidence="5 6" key="1">
    <citation type="submission" date="2018-06" db="EMBL/GenBank/DDBJ databases">
        <authorList>
            <consortium name="Pathogen Informatics"/>
            <person name="Doyle S."/>
        </authorList>
    </citation>
    <scope>NUCLEOTIDE SEQUENCE [LARGE SCALE GENOMIC DNA]</scope>
    <source>
        <strain evidence="5 6">NCTC8129</strain>
    </source>
</reference>
<keyword evidence="3" id="KW-0804">Transcription</keyword>
<dbReference type="PANTHER" id="PTHR43280">
    <property type="entry name" value="ARAC-FAMILY TRANSCRIPTIONAL REGULATOR"/>
    <property type="match status" value="1"/>
</dbReference>
<evidence type="ECO:0000256" key="1">
    <source>
        <dbReference type="ARBA" id="ARBA00023015"/>
    </source>
</evidence>
<protein>
    <submittedName>
        <fullName evidence="5">Transcriptional regulator</fullName>
    </submittedName>
</protein>
<name>A0A377KI37_9ENTE</name>
<gene>
    <name evidence="5" type="primary">melR</name>
    <name evidence="5" type="ORF">NCTC8129_00613</name>
</gene>
<dbReference type="GO" id="GO:0043565">
    <property type="term" value="F:sequence-specific DNA binding"/>
    <property type="evidence" value="ECO:0007669"/>
    <property type="project" value="InterPro"/>
</dbReference>
<accession>A0A377KI37</accession>
<dbReference type="GO" id="GO:0003700">
    <property type="term" value="F:DNA-binding transcription factor activity"/>
    <property type="evidence" value="ECO:0007669"/>
    <property type="project" value="InterPro"/>
</dbReference>
<dbReference type="InterPro" id="IPR018060">
    <property type="entry name" value="HTH_AraC"/>
</dbReference>
<dbReference type="EMBL" id="UGIF01000002">
    <property type="protein sequence ID" value="STP28482.1"/>
    <property type="molecule type" value="Genomic_DNA"/>
</dbReference>
<dbReference type="SUPFAM" id="SSF46689">
    <property type="entry name" value="Homeodomain-like"/>
    <property type="match status" value="1"/>
</dbReference>
<feature type="domain" description="HTH araC/xylS-type" evidence="4">
    <location>
        <begin position="223"/>
        <end position="320"/>
    </location>
</feature>
<dbReference type="RefSeq" id="WP_115234738.1">
    <property type="nucleotide sequence ID" value="NZ_UGIF01000002.1"/>
</dbReference>
<dbReference type="InterPro" id="IPR037923">
    <property type="entry name" value="HTH-like"/>
</dbReference>
<dbReference type="PANTHER" id="PTHR43280:SF28">
    <property type="entry name" value="HTH-TYPE TRANSCRIPTIONAL ACTIVATOR RHAS"/>
    <property type="match status" value="1"/>
</dbReference>
<keyword evidence="2" id="KW-0238">DNA-binding</keyword>
<dbReference type="AlphaFoldDB" id="A0A377KI37"/>
<dbReference type="PROSITE" id="PS01124">
    <property type="entry name" value="HTH_ARAC_FAMILY_2"/>
    <property type="match status" value="1"/>
</dbReference>
<dbReference type="SMART" id="SM00342">
    <property type="entry name" value="HTH_ARAC"/>
    <property type="match status" value="1"/>
</dbReference>
<evidence type="ECO:0000313" key="5">
    <source>
        <dbReference type="EMBL" id="STP28482.1"/>
    </source>
</evidence>
<sequence length="325" mass="38404">MFTFIQLKEYLMTDIEIECQQRLDGKNINDQHLPYEEVAVPKMPKKQFFSEGNIFINKHHRYAEMPAHTHEFVEFNYMLSGSCVQYVNDKKIVLSEGELLLLDKEIVQRIDPLNEDDLLINILLKEESITTEIVMNMVKSRGLVNEFLLNASQKGGKHDAFIHFHCGDNTEVQVLLHKMIIEYYNKQDYYMRALNLLLSLLLIELTRDLEEEYVSNRENHELIAILRYIDSHFRHLTLQELARHFGYNANYLSNKLKRETCSSFQELVNSLRYKTTIELMRETDKSFEDISYDIGFETIASLYKLVGKYTDLTPKELQKRLLKKQ</sequence>
<evidence type="ECO:0000313" key="6">
    <source>
        <dbReference type="Proteomes" id="UP000254070"/>
    </source>
</evidence>
<dbReference type="Proteomes" id="UP000254070">
    <property type="component" value="Unassembled WGS sequence"/>
</dbReference>
<proteinExistence type="predicted"/>
<dbReference type="Gene3D" id="2.60.120.10">
    <property type="entry name" value="Jelly Rolls"/>
    <property type="match status" value="1"/>
</dbReference>
<dbReference type="Pfam" id="PF02311">
    <property type="entry name" value="AraC_binding"/>
    <property type="match status" value="1"/>
</dbReference>
<dbReference type="InterPro" id="IPR014710">
    <property type="entry name" value="RmlC-like_jellyroll"/>
</dbReference>
<keyword evidence="1" id="KW-0805">Transcription regulation</keyword>